<comment type="caution">
    <text evidence="4">The sequence shown here is derived from an EMBL/GenBank/DDBJ whole genome shotgun (WGS) entry which is preliminary data.</text>
</comment>
<dbReference type="EMBL" id="JACJQL010000014">
    <property type="protein sequence ID" value="MBD2251988.1"/>
    <property type="molecule type" value="Genomic_DNA"/>
</dbReference>
<organism evidence="4 5">
    <name type="scientific">Nostoc parmelioides FACHB-3921</name>
    <dbReference type="NCBI Taxonomy" id="2692909"/>
    <lineage>
        <taxon>Bacteria</taxon>
        <taxon>Bacillati</taxon>
        <taxon>Cyanobacteriota</taxon>
        <taxon>Cyanophyceae</taxon>
        <taxon>Nostocales</taxon>
        <taxon>Nostocaceae</taxon>
        <taxon>Nostoc</taxon>
    </lineage>
</organism>
<name>A0ABR8BDQ2_9NOSO</name>
<evidence type="ECO:0000313" key="4">
    <source>
        <dbReference type="EMBL" id="MBD2251988.1"/>
    </source>
</evidence>
<dbReference type="InterPro" id="IPR052042">
    <property type="entry name" value="Tail_sheath_structural"/>
</dbReference>
<evidence type="ECO:0000313" key="5">
    <source>
        <dbReference type="Proteomes" id="UP000621307"/>
    </source>
</evidence>
<gene>
    <name evidence="4" type="ORF">H6G14_11845</name>
</gene>
<dbReference type="InterPro" id="IPR020287">
    <property type="entry name" value="Tail_sheath_C"/>
</dbReference>
<reference evidence="4 5" key="1">
    <citation type="journal article" date="2020" name="ISME J.">
        <title>Comparative genomics reveals insights into cyanobacterial evolution and habitat adaptation.</title>
        <authorList>
            <person name="Chen M.Y."/>
            <person name="Teng W.K."/>
            <person name="Zhao L."/>
            <person name="Hu C.X."/>
            <person name="Zhou Y.K."/>
            <person name="Han B.P."/>
            <person name="Song L.R."/>
            <person name="Shu W.S."/>
        </authorList>
    </citation>
    <scope>NUCLEOTIDE SEQUENCE [LARGE SCALE GENOMIC DNA]</scope>
    <source>
        <strain evidence="4 5">FACHB-3921</strain>
    </source>
</reference>
<feature type="domain" description="Tail sheath protein C-terminal" evidence="3">
    <location>
        <begin position="287"/>
        <end position="390"/>
    </location>
</feature>
<evidence type="ECO:0000256" key="1">
    <source>
        <dbReference type="ARBA" id="ARBA00008005"/>
    </source>
</evidence>
<comment type="similarity">
    <text evidence="1">Belongs to the myoviridae tail sheath protein family.</text>
</comment>
<dbReference type="InterPro" id="IPR035089">
    <property type="entry name" value="Phage_sheath_subtilisin"/>
</dbReference>
<dbReference type="Pfam" id="PF04984">
    <property type="entry name" value="Phage_sheath_1"/>
    <property type="match status" value="1"/>
</dbReference>
<dbReference type="Gene3D" id="3.40.50.11780">
    <property type="match status" value="1"/>
</dbReference>
<accession>A0ABR8BDQ2</accession>
<evidence type="ECO:0000259" key="2">
    <source>
        <dbReference type="Pfam" id="PF04984"/>
    </source>
</evidence>
<sequence>MQQELQVENQGEVSLANKLLLVPVKVESASITYKKDTVIDDDLANLLVEFPPIKGESINSKEAKLCTNFSEFKKHFGDFSALLEHNRFVHAVSGFFKNGGTRCFVIVINSNGEIKDALEKFEAIDEIAIVAAPGITDSTILSEIDIHCRQTTQDRVAIFDGPEKLDNLEGFEPNKEVSVADKKLTLPAKSDYAALYYPWIQVYDSASNKNINVPPSGHIAGIYARVDSQRGVFKAPANEPIFGALGVAHKISKRHQDGLNSQGVNCIRELNGSILVWGARTWGGKDNGDFQYISTRRLFNYIRESIDEGTQWVVFEPNSPDLWARIRREVTAFLTTVWRSGALFGNTPEEAFFVKCDAETNPPEERRLGKVVAQIGVSVVTPAEFVIFSLSQQTGNGGS</sequence>
<evidence type="ECO:0000259" key="3">
    <source>
        <dbReference type="Pfam" id="PF17482"/>
    </source>
</evidence>
<proteinExistence type="inferred from homology"/>
<dbReference type="PANTHER" id="PTHR35861:SF1">
    <property type="entry name" value="PHAGE TAIL SHEATH PROTEIN"/>
    <property type="match status" value="1"/>
</dbReference>
<dbReference type="PANTHER" id="PTHR35861">
    <property type="match status" value="1"/>
</dbReference>
<protein>
    <submittedName>
        <fullName evidence="4">Phage tail sheath subtilisin-like domain-containing protein</fullName>
    </submittedName>
</protein>
<dbReference type="Proteomes" id="UP000621307">
    <property type="component" value="Unassembled WGS sequence"/>
</dbReference>
<keyword evidence="5" id="KW-1185">Reference proteome</keyword>
<dbReference type="Pfam" id="PF17482">
    <property type="entry name" value="Phage_sheath_1C"/>
    <property type="match status" value="1"/>
</dbReference>
<feature type="domain" description="Tail sheath protein subtilisin-like" evidence="2">
    <location>
        <begin position="110"/>
        <end position="281"/>
    </location>
</feature>